<keyword evidence="3" id="KW-1185">Reference proteome</keyword>
<dbReference type="PRINTS" id="PR01950">
    <property type="entry name" value="LANCSUPER"/>
</dbReference>
<dbReference type="SMART" id="SM01260">
    <property type="entry name" value="LANC_like"/>
    <property type="match status" value="1"/>
</dbReference>
<dbReference type="PRINTS" id="PR01955">
    <property type="entry name" value="LANCFRANKIA"/>
</dbReference>
<protein>
    <submittedName>
        <fullName evidence="2">Lanthionine synthetase</fullName>
    </submittedName>
</protein>
<accession>A0A5S4G1F5</accession>
<dbReference type="GO" id="GO:0031179">
    <property type="term" value="P:peptide modification"/>
    <property type="evidence" value="ECO:0007669"/>
    <property type="project" value="InterPro"/>
</dbReference>
<name>A0A5S4G1F5_9ACTN</name>
<dbReference type="EMBL" id="VCKZ01000526">
    <property type="protein sequence ID" value="TMR26877.1"/>
    <property type="molecule type" value="Genomic_DNA"/>
</dbReference>
<dbReference type="SUPFAM" id="SSF158745">
    <property type="entry name" value="LanC-like"/>
    <property type="match status" value="1"/>
</dbReference>
<proteinExistence type="predicted"/>
<keyword evidence="1" id="KW-0479">Metal-binding</keyword>
<keyword evidence="1" id="KW-0862">Zinc</keyword>
<evidence type="ECO:0000313" key="3">
    <source>
        <dbReference type="Proteomes" id="UP000305238"/>
    </source>
</evidence>
<dbReference type="AlphaFoldDB" id="A0A5S4G1F5"/>
<dbReference type="CDD" id="cd04793">
    <property type="entry name" value="LanC"/>
    <property type="match status" value="1"/>
</dbReference>
<dbReference type="InterPro" id="IPR033889">
    <property type="entry name" value="LanC"/>
</dbReference>
<dbReference type="Proteomes" id="UP000305238">
    <property type="component" value="Unassembled WGS sequence"/>
</dbReference>
<evidence type="ECO:0000256" key="1">
    <source>
        <dbReference type="PIRSR" id="PIRSR607822-1"/>
    </source>
</evidence>
<dbReference type="Gene3D" id="1.50.10.20">
    <property type="match status" value="1"/>
</dbReference>
<gene>
    <name evidence="2" type="ORF">ETD96_40385</name>
</gene>
<dbReference type="InterPro" id="IPR007822">
    <property type="entry name" value="LANC-like"/>
</dbReference>
<organism evidence="2 3">
    <name type="scientific">Actinomadura geliboluensis</name>
    <dbReference type="NCBI Taxonomy" id="882440"/>
    <lineage>
        <taxon>Bacteria</taxon>
        <taxon>Bacillati</taxon>
        <taxon>Actinomycetota</taxon>
        <taxon>Actinomycetes</taxon>
        <taxon>Streptosporangiales</taxon>
        <taxon>Thermomonosporaceae</taxon>
        <taxon>Actinomadura</taxon>
    </lineage>
</organism>
<dbReference type="OrthoDB" id="1882482at2"/>
<feature type="binding site" evidence="1">
    <location>
        <position position="312"/>
    </location>
    <ligand>
        <name>Zn(2+)</name>
        <dbReference type="ChEBI" id="CHEBI:29105"/>
    </ligand>
</feature>
<dbReference type="Pfam" id="PF05147">
    <property type="entry name" value="LANC_like"/>
    <property type="match status" value="1"/>
</dbReference>
<reference evidence="2 3" key="1">
    <citation type="submission" date="2019-05" db="EMBL/GenBank/DDBJ databases">
        <title>Draft genome sequence of Actinomadura geliboluensis A8036.</title>
        <authorList>
            <person name="Saricaoglu S."/>
            <person name="Isik K."/>
        </authorList>
    </citation>
    <scope>NUCLEOTIDE SEQUENCE [LARGE SCALE GENOMIC DNA]</scope>
    <source>
        <strain evidence="2 3">A8036</strain>
    </source>
</reference>
<dbReference type="GO" id="GO:0046872">
    <property type="term" value="F:metal ion binding"/>
    <property type="evidence" value="ECO:0007669"/>
    <property type="project" value="UniProtKB-KW"/>
</dbReference>
<feature type="binding site" evidence="1">
    <location>
        <position position="263"/>
    </location>
    <ligand>
        <name>Zn(2+)</name>
        <dbReference type="ChEBI" id="CHEBI:29105"/>
    </ligand>
</feature>
<evidence type="ECO:0000313" key="2">
    <source>
        <dbReference type="EMBL" id="TMR26877.1"/>
    </source>
</evidence>
<comment type="caution">
    <text evidence="2">The sequence shown here is derived from an EMBL/GenBank/DDBJ whole genome shotgun (WGS) entry which is preliminary data.</text>
</comment>
<feature type="binding site" evidence="1">
    <location>
        <position position="311"/>
    </location>
    <ligand>
        <name>Zn(2+)</name>
        <dbReference type="ChEBI" id="CHEBI:29105"/>
    </ligand>
</feature>
<sequence>MSSPPTTLALAQAHHQSLATGTPGIALLHIERALADRGCWANAHSRIQQVASGPVDGGDHTGLYYGAPTLAFLLGITGSDGHQRYAEPLAVLDGHLTRLAHRRVAAATRRLNADEHARFAEYDLFHGLVGIGILLLANQPGSDVLADLLGFLIRLTQPRRHDEDELPGWWVSHNPDPTLPTPGGHANFGMAHGAAGILALLALAARRGHLVDRQHEAILRLANWFDLWRQDSPDGPWWPQWITRSELRTGRPTQRVPGRPSWCYGSAGITRALQLAAIALADATRKRTAEQALLASLTEPNLSQITEPGVCHGLAGLYQTAYRVAQDSYDQALHQRLPALAAALITSATRDHLPDQGLLTGRAGVELVAETAQSGTPPLTGWDRCLLIT</sequence>